<organism evidence="3 4">
    <name type="scientific">Brucella daejeonensis</name>
    <dbReference type="NCBI Taxonomy" id="659015"/>
    <lineage>
        <taxon>Bacteria</taxon>
        <taxon>Pseudomonadati</taxon>
        <taxon>Pseudomonadota</taxon>
        <taxon>Alphaproteobacteria</taxon>
        <taxon>Hyphomicrobiales</taxon>
        <taxon>Brucellaceae</taxon>
        <taxon>Brucella/Ochrobactrum group</taxon>
        <taxon>Brucella</taxon>
    </lineage>
</organism>
<evidence type="ECO:0000256" key="1">
    <source>
        <dbReference type="SAM" id="Phobius"/>
    </source>
</evidence>
<dbReference type="EMBL" id="JACIJG010000006">
    <property type="protein sequence ID" value="MBB5702098.1"/>
    <property type="molecule type" value="Genomic_DNA"/>
</dbReference>
<protein>
    <recommendedName>
        <fullName evidence="2">AB hydrolase-1 domain-containing protein</fullName>
    </recommendedName>
</protein>
<dbReference type="Proteomes" id="UP000555546">
    <property type="component" value="Unassembled WGS sequence"/>
</dbReference>
<dbReference type="InterPro" id="IPR029058">
    <property type="entry name" value="AB_hydrolase_fold"/>
</dbReference>
<feature type="domain" description="AB hydrolase-1" evidence="2">
    <location>
        <begin position="168"/>
        <end position="337"/>
    </location>
</feature>
<accession>A0A7W9AWX4</accession>
<dbReference type="SUPFAM" id="SSF53474">
    <property type="entry name" value="alpha/beta-Hydrolases"/>
    <property type="match status" value="1"/>
</dbReference>
<keyword evidence="1" id="KW-1133">Transmembrane helix</keyword>
<dbReference type="Gene3D" id="3.40.50.1820">
    <property type="entry name" value="alpha/beta hydrolase"/>
    <property type="match status" value="1"/>
</dbReference>
<evidence type="ECO:0000259" key="2">
    <source>
        <dbReference type="Pfam" id="PF12697"/>
    </source>
</evidence>
<sequence length="397" mass="45208">MDQLIRRRAVFFIGGYDPKTPEAFFGRLNREIKRFEALWNVRSSVSPIDTDPECEIGSVRINSHCEQEGWKTETDFNFLVLDRIVLADFDRPLPMRLAKYLVAFGDFIVTGTAFRFFARAWRFGLYFLYPFLVLALFAAAGHAAARLAVEWLGAPDWAGWLVALAVFFTALATLGRRWSTNHLMDLWSFSLYFIRGWRPDAASQMQRFAAGIVEKVRARQYDEVILIGHSTGGMLMLDVAARCLAIDPAFSGHAEKTALLTLGSTALKAGYHPASAGFRQGVQRLVDDGKLEWVEIQCLTDAINFYKTDPVTEMGLTREAERVFPLARTVRIKDMLQPETYKRVKRSLFRMHYQYVFGNTKPYWYDFFQVCCGPTSLVARTRDRIVGALPNEGNLSE</sequence>
<comment type="caution">
    <text evidence="3">The sequence shown here is derived from an EMBL/GenBank/DDBJ whole genome shotgun (WGS) entry which is preliminary data.</text>
</comment>
<proteinExistence type="predicted"/>
<gene>
    <name evidence="3" type="ORF">FHS76_001973</name>
</gene>
<feature type="transmembrane region" description="Helical" evidence="1">
    <location>
        <begin position="157"/>
        <end position="174"/>
    </location>
</feature>
<feature type="transmembrane region" description="Helical" evidence="1">
    <location>
        <begin position="125"/>
        <end position="145"/>
    </location>
</feature>
<dbReference type="RefSeq" id="WP_183651320.1">
    <property type="nucleotide sequence ID" value="NZ_JACIJG010000006.1"/>
</dbReference>
<evidence type="ECO:0000313" key="3">
    <source>
        <dbReference type="EMBL" id="MBB5702098.1"/>
    </source>
</evidence>
<name>A0A7W9AWX4_9HYPH</name>
<dbReference type="InterPro" id="IPR000073">
    <property type="entry name" value="AB_hydrolase_1"/>
</dbReference>
<dbReference type="AlphaFoldDB" id="A0A7W9AWX4"/>
<keyword evidence="4" id="KW-1185">Reference proteome</keyword>
<keyword evidence="1" id="KW-0472">Membrane</keyword>
<dbReference type="Pfam" id="PF12697">
    <property type="entry name" value="Abhydrolase_6"/>
    <property type="match status" value="1"/>
</dbReference>
<reference evidence="3 4" key="1">
    <citation type="submission" date="2020-08" db="EMBL/GenBank/DDBJ databases">
        <title>Genomic Encyclopedia of Type Strains, Phase IV (KMG-IV): sequencing the most valuable type-strain genomes for metagenomic binning, comparative biology and taxonomic classification.</title>
        <authorList>
            <person name="Goeker M."/>
        </authorList>
    </citation>
    <scope>NUCLEOTIDE SEQUENCE [LARGE SCALE GENOMIC DNA]</scope>
    <source>
        <strain evidence="3 4">DSM 26944</strain>
    </source>
</reference>
<keyword evidence="1" id="KW-0812">Transmembrane</keyword>
<evidence type="ECO:0000313" key="4">
    <source>
        <dbReference type="Proteomes" id="UP000555546"/>
    </source>
</evidence>